<dbReference type="GO" id="GO:1904423">
    <property type="term" value="C:dehydrodolichyl diphosphate synthase complex"/>
    <property type="evidence" value="ECO:0007669"/>
    <property type="project" value="TreeGrafter"/>
</dbReference>
<evidence type="ECO:0000313" key="4">
    <source>
        <dbReference type="Proteomes" id="UP000774326"/>
    </source>
</evidence>
<dbReference type="GO" id="GO:0016094">
    <property type="term" value="P:polyprenol biosynthetic process"/>
    <property type="evidence" value="ECO:0007669"/>
    <property type="project" value="TreeGrafter"/>
</dbReference>
<comment type="caution">
    <text evidence="3">The sequence shown here is derived from an EMBL/GenBank/DDBJ whole genome shotgun (WGS) entry which is preliminary data.</text>
</comment>
<dbReference type="OrthoDB" id="4173905at2759"/>
<sequence>MSQYTNYLSIATVLQYVPFNEIVINTAKYVLTGILKSGSIPQHVSFIMDGNRRYAKMNQLELFEGHEAGSVSLMRIIEACYDLGIKHASIYAFSIENFNRSNEEITKLFELLVDKLCKLEDEKYDYSKFLQIRIIGNKSLIPKETLERLERVEENSKTNVGGLVLNINFCYTSRDEIAHSVSKTVSDVIDQNITINQISSEVINDNFYFYPDTPPVDLLVRTSGHTRLSDYLIWHVNESNSRIEFLNIYWPDFTEFDFYSILLKMSYEKMMKKGTQKVRTLAGYKDSHLPNYIWDYENYKVDDKRVELKSLKEHPPFVSILGEKL</sequence>
<dbReference type="GO" id="GO:0005811">
    <property type="term" value="C:lipid droplet"/>
    <property type="evidence" value="ECO:0007669"/>
    <property type="project" value="TreeGrafter"/>
</dbReference>
<evidence type="ECO:0000313" key="3">
    <source>
        <dbReference type="EMBL" id="KAH3683574.1"/>
    </source>
</evidence>
<dbReference type="EC" id="2.5.1.-" evidence="2"/>
<evidence type="ECO:0000256" key="2">
    <source>
        <dbReference type="RuleBase" id="RU363018"/>
    </source>
</evidence>
<dbReference type="GO" id="GO:0016020">
    <property type="term" value="C:membrane"/>
    <property type="evidence" value="ECO:0007669"/>
    <property type="project" value="TreeGrafter"/>
</dbReference>
<dbReference type="SUPFAM" id="SSF64005">
    <property type="entry name" value="Undecaprenyl diphosphate synthase"/>
    <property type="match status" value="1"/>
</dbReference>
<proteinExistence type="inferred from homology"/>
<organism evidence="3 4">
    <name type="scientific">Wickerhamomyces pijperi</name>
    <name type="common">Yeast</name>
    <name type="synonym">Pichia pijperi</name>
    <dbReference type="NCBI Taxonomy" id="599730"/>
    <lineage>
        <taxon>Eukaryota</taxon>
        <taxon>Fungi</taxon>
        <taxon>Dikarya</taxon>
        <taxon>Ascomycota</taxon>
        <taxon>Saccharomycotina</taxon>
        <taxon>Saccharomycetes</taxon>
        <taxon>Phaffomycetales</taxon>
        <taxon>Wickerhamomycetaceae</taxon>
        <taxon>Wickerhamomyces</taxon>
    </lineage>
</organism>
<protein>
    <recommendedName>
        <fullName evidence="2">Alkyl transferase</fullName>
        <ecNumber evidence="2">2.5.1.-</ecNumber>
    </recommendedName>
</protein>
<dbReference type="InterPro" id="IPR018520">
    <property type="entry name" value="UPP_synth-like_CS"/>
</dbReference>
<reference evidence="3" key="2">
    <citation type="submission" date="2021-01" db="EMBL/GenBank/DDBJ databases">
        <authorList>
            <person name="Schikora-Tamarit M.A."/>
        </authorList>
    </citation>
    <scope>NUCLEOTIDE SEQUENCE</scope>
    <source>
        <strain evidence="3">CBS2887</strain>
    </source>
</reference>
<evidence type="ECO:0000256" key="1">
    <source>
        <dbReference type="ARBA" id="ARBA00022679"/>
    </source>
</evidence>
<dbReference type="Pfam" id="PF01255">
    <property type="entry name" value="Prenyltransf"/>
    <property type="match status" value="1"/>
</dbReference>
<dbReference type="PANTHER" id="PTHR10291">
    <property type="entry name" value="DEHYDRODOLICHYL DIPHOSPHATE SYNTHASE FAMILY MEMBER"/>
    <property type="match status" value="1"/>
</dbReference>
<reference evidence="3" key="1">
    <citation type="journal article" date="2021" name="Open Biol.">
        <title>Shared evolutionary footprints suggest mitochondrial oxidative damage underlies multiple complex I losses in fungi.</title>
        <authorList>
            <person name="Schikora-Tamarit M.A."/>
            <person name="Marcet-Houben M."/>
            <person name="Nosek J."/>
            <person name="Gabaldon T."/>
        </authorList>
    </citation>
    <scope>NUCLEOTIDE SEQUENCE</scope>
    <source>
        <strain evidence="3">CBS2887</strain>
    </source>
</reference>
<dbReference type="HAMAP" id="MF_01139">
    <property type="entry name" value="ISPT"/>
    <property type="match status" value="1"/>
</dbReference>
<dbReference type="InterPro" id="IPR036424">
    <property type="entry name" value="UPP_synth-like_sf"/>
</dbReference>
<dbReference type="NCBIfam" id="TIGR00055">
    <property type="entry name" value="uppS"/>
    <property type="match status" value="1"/>
</dbReference>
<dbReference type="PANTHER" id="PTHR10291:SF2">
    <property type="entry name" value="DEHYDRODOLICHYL DIPHOSPHATE SYNTHASE COMPLEX SUBUNIT SRT1"/>
    <property type="match status" value="1"/>
</dbReference>
<dbReference type="EMBL" id="JAEUBG010003037">
    <property type="protein sequence ID" value="KAH3683574.1"/>
    <property type="molecule type" value="Genomic_DNA"/>
</dbReference>
<dbReference type="InterPro" id="IPR001441">
    <property type="entry name" value="UPP_synth-like"/>
</dbReference>
<keyword evidence="1 2" id="KW-0808">Transferase</keyword>
<dbReference type="GO" id="GO:0045547">
    <property type="term" value="F:ditrans,polycis-polyprenyl diphosphate synthase [(2E,6E)-farnesyl diphosphate specific] activity"/>
    <property type="evidence" value="ECO:0007669"/>
    <property type="project" value="TreeGrafter"/>
</dbReference>
<dbReference type="GO" id="GO:0005783">
    <property type="term" value="C:endoplasmic reticulum"/>
    <property type="evidence" value="ECO:0007669"/>
    <property type="project" value="TreeGrafter"/>
</dbReference>
<dbReference type="Proteomes" id="UP000774326">
    <property type="component" value="Unassembled WGS sequence"/>
</dbReference>
<dbReference type="AlphaFoldDB" id="A0A9P8Q644"/>
<dbReference type="Gene3D" id="3.40.1180.10">
    <property type="entry name" value="Decaprenyl diphosphate synthase-like"/>
    <property type="match status" value="1"/>
</dbReference>
<keyword evidence="4" id="KW-1185">Reference proteome</keyword>
<dbReference type="PROSITE" id="PS01066">
    <property type="entry name" value="UPP_SYNTHASE"/>
    <property type="match status" value="1"/>
</dbReference>
<name>A0A9P8Q644_WICPI</name>
<accession>A0A9P8Q644</accession>
<dbReference type="CDD" id="cd00475">
    <property type="entry name" value="Cis_IPPS"/>
    <property type="match status" value="1"/>
</dbReference>
<gene>
    <name evidence="3" type="ORF">WICPIJ_005421</name>
</gene>
<comment type="similarity">
    <text evidence="2">Belongs to the UPP synthase family.</text>
</comment>